<keyword evidence="2 4" id="KW-0648">Protein biosynthesis</keyword>
<dbReference type="HAMAP" id="MF_00050">
    <property type="entry name" value="EF_Ts"/>
    <property type="match status" value="1"/>
</dbReference>
<dbReference type="Proteomes" id="UP000594261">
    <property type="component" value="Chromosome 11"/>
</dbReference>
<accession>A0A7N2RDW5</accession>
<evidence type="ECO:0000313" key="6">
    <source>
        <dbReference type="EnsemblPlants" id="QL11p051993:mrna"/>
    </source>
</evidence>
<dbReference type="InterPro" id="IPR014039">
    <property type="entry name" value="Transl_elong_EFTs/EF1B_dimer"/>
</dbReference>
<dbReference type="Gene3D" id="3.30.479.20">
    <property type="entry name" value="Elongation factor Ts, dimerisation domain"/>
    <property type="match status" value="1"/>
</dbReference>
<dbReference type="Pfam" id="PF00889">
    <property type="entry name" value="EF_TS"/>
    <property type="match status" value="1"/>
</dbReference>
<protein>
    <recommendedName>
        <fullName evidence="4">Elongation factor Ts, mitochondrial</fullName>
        <shortName evidence="4">EF-Ts</shortName>
        <shortName evidence="4">EF-TsMt</shortName>
    </recommendedName>
</protein>
<dbReference type="Gramene" id="QL11p051993:mrna">
    <property type="protein sequence ID" value="QL11p051993:mrna"/>
    <property type="gene ID" value="QL11p051993"/>
</dbReference>
<proteinExistence type="inferred from homology"/>
<dbReference type="SUPFAM" id="SSF54713">
    <property type="entry name" value="Elongation factor Ts (EF-Ts), dimerisation domain"/>
    <property type="match status" value="1"/>
</dbReference>
<evidence type="ECO:0000256" key="2">
    <source>
        <dbReference type="ARBA" id="ARBA00022917"/>
    </source>
</evidence>
<feature type="domain" description="Translation elongation factor EFTs/EF1B dimerisation" evidence="5">
    <location>
        <begin position="245"/>
        <end position="338"/>
    </location>
</feature>
<dbReference type="AlphaFoldDB" id="A0A7N2RDW5"/>
<sequence>MENDDRPVIVFGGYDCRKPASHRSKTMEMECLKSTLPQEQHWMEVFDPSLGTRESLPNPPSEITTSTYDQIFAALLRVQKTYSCCSIPSIESWQQSYKREWLEGRLIVHEEIVGKREYLNDDRFIPSIIHSCSRSSLIGVRIESRPPGPDIIYLNFLVLDVSPIFRELDISVVSIQKYPMDHDIEILDALLLQQTVSISAALLKQPQEEPVAEMMDCKKSLGLSIADNADKNPAKLQLTVAVCPKVQFVSIENIPESFVNKERELEMQRDDDLLSKPENIREKIVEGRVSKMLRELAILEQPFNKNDNILVKDLLKQTIATIGENIEVKRFVRFTLGETIENTKTGIEA</sequence>
<comment type="subcellular location">
    <subcellularLocation>
        <location evidence="4">Mitochondrion</location>
    </subcellularLocation>
</comment>
<keyword evidence="7" id="KW-1185">Reference proteome</keyword>
<gene>
    <name evidence="4" type="primary">EFTS</name>
</gene>
<comment type="similarity">
    <text evidence="4">Belongs to the EF-Ts family.</text>
</comment>
<dbReference type="GO" id="GO:0003746">
    <property type="term" value="F:translation elongation factor activity"/>
    <property type="evidence" value="ECO:0007669"/>
    <property type="project" value="UniProtKB-UniRule"/>
</dbReference>
<dbReference type="GO" id="GO:0005739">
    <property type="term" value="C:mitochondrion"/>
    <property type="evidence" value="ECO:0007669"/>
    <property type="project" value="UniProtKB-SubCell"/>
</dbReference>
<dbReference type="InterPro" id="IPR001816">
    <property type="entry name" value="Transl_elong_EFTs/EF1B"/>
</dbReference>
<evidence type="ECO:0000256" key="3">
    <source>
        <dbReference type="ARBA" id="ARBA00025453"/>
    </source>
</evidence>
<dbReference type="InterPro" id="IPR036402">
    <property type="entry name" value="EF-Ts_dimer_sf"/>
</dbReference>
<evidence type="ECO:0000313" key="7">
    <source>
        <dbReference type="Proteomes" id="UP000594261"/>
    </source>
</evidence>
<evidence type="ECO:0000256" key="1">
    <source>
        <dbReference type="ARBA" id="ARBA00022768"/>
    </source>
</evidence>
<reference evidence="6" key="2">
    <citation type="submission" date="2021-01" db="UniProtKB">
        <authorList>
            <consortium name="EnsemblPlants"/>
        </authorList>
    </citation>
    <scope>IDENTIFICATION</scope>
</reference>
<keyword evidence="1 4" id="KW-0251">Elongation factor</keyword>
<comment type="function">
    <text evidence="3 4">Associates with the EF-Tu.GDP complex and induces the exchange of GDP to GTP. It remains bound to the aminoacyl-tRNA.EF-Tu.GTP complex up to the GTP hydrolysis stage on the ribosome.</text>
</comment>
<dbReference type="InParanoid" id="A0A7N2RDW5"/>
<reference evidence="6 7" key="1">
    <citation type="journal article" date="2016" name="G3 (Bethesda)">
        <title>First Draft Assembly and Annotation of the Genome of a California Endemic Oak Quercus lobata Nee (Fagaceae).</title>
        <authorList>
            <person name="Sork V.L."/>
            <person name="Fitz-Gibbon S.T."/>
            <person name="Puiu D."/>
            <person name="Crepeau M."/>
            <person name="Gugger P.F."/>
            <person name="Sherman R."/>
            <person name="Stevens K."/>
            <person name="Langley C.H."/>
            <person name="Pellegrini M."/>
            <person name="Salzberg S.L."/>
        </authorList>
    </citation>
    <scope>NUCLEOTIDE SEQUENCE [LARGE SCALE GENOMIC DNA]</scope>
    <source>
        <strain evidence="6 7">cv. SW786</strain>
    </source>
</reference>
<name>A0A7N2RDW5_QUELO</name>
<dbReference type="PANTHER" id="PTHR11741:SF10">
    <property type="entry name" value="POLYPROTEIN OF EF-TS, CHLOROPLASTIC"/>
    <property type="match status" value="1"/>
</dbReference>
<dbReference type="EnsemblPlants" id="QL11p051993:mrna">
    <property type="protein sequence ID" value="QL11p051993:mrna"/>
    <property type="gene ID" value="QL11p051993"/>
</dbReference>
<dbReference type="EMBL" id="LRBV02000011">
    <property type="status" value="NOT_ANNOTATED_CDS"/>
    <property type="molecule type" value="Genomic_DNA"/>
</dbReference>
<evidence type="ECO:0000256" key="4">
    <source>
        <dbReference type="HAMAP-Rule" id="MF_03135"/>
    </source>
</evidence>
<dbReference type="PANTHER" id="PTHR11741">
    <property type="entry name" value="ELONGATION FACTOR TS"/>
    <property type="match status" value="1"/>
</dbReference>
<organism evidence="6 7">
    <name type="scientific">Quercus lobata</name>
    <name type="common">Valley oak</name>
    <dbReference type="NCBI Taxonomy" id="97700"/>
    <lineage>
        <taxon>Eukaryota</taxon>
        <taxon>Viridiplantae</taxon>
        <taxon>Streptophyta</taxon>
        <taxon>Embryophyta</taxon>
        <taxon>Tracheophyta</taxon>
        <taxon>Spermatophyta</taxon>
        <taxon>Magnoliopsida</taxon>
        <taxon>eudicotyledons</taxon>
        <taxon>Gunneridae</taxon>
        <taxon>Pentapetalae</taxon>
        <taxon>rosids</taxon>
        <taxon>fabids</taxon>
        <taxon>Fagales</taxon>
        <taxon>Fagaceae</taxon>
        <taxon>Quercus</taxon>
    </lineage>
</organism>
<keyword evidence="4" id="KW-0496">Mitochondrion</keyword>
<evidence type="ECO:0000259" key="5">
    <source>
        <dbReference type="Pfam" id="PF00889"/>
    </source>
</evidence>
<dbReference type="GO" id="GO:0070125">
    <property type="term" value="P:mitochondrial translational elongation"/>
    <property type="evidence" value="ECO:0007669"/>
    <property type="project" value="TreeGrafter"/>
</dbReference>